<dbReference type="PANTHER" id="PTHR46601">
    <property type="entry name" value="ULP_PROTEASE DOMAIN-CONTAINING PROTEIN"/>
    <property type="match status" value="1"/>
</dbReference>
<dbReference type="EMBL" id="CAKOGL010000023">
    <property type="protein sequence ID" value="CAH2101378.1"/>
    <property type="molecule type" value="Genomic_DNA"/>
</dbReference>
<proteinExistence type="predicted"/>
<name>A0AAU9UQD4_EUPED</name>
<dbReference type="Proteomes" id="UP001153954">
    <property type="component" value="Unassembled WGS sequence"/>
</dbReference>
<gene>
    <name evidence="1" type="ORF">EEDITHA_LOCUS16141</name>
</gene>
<evidence type="ECO:0000313" key="1">
    <source>
        <dbReference type="EMBL" id="CAH2101378.1"/>
    </source>
</evidence>
<sequence>MALTAAEKKKRYRERIEKDPEKYEKYRKKNIERLKRRRKMISELDEKEKTIQRDHTEKTTKKTVKTEKNGTITQLLRDFENDIKPFKKHYFNNIHQQEKYQYIINNLKENEAVVICDFSENYETKLSEEIQSMHFGASKSQITLHTGMVYLQELSQSFCTVSQNNIHQPPAIWARLLPVLKMIKDDFQVTTIHFYSDGPTSQYRRKNNFYLIDLFTQKLELEYVTWSFDGIGGSVKRVLDRQVFFGKDIREASDA</sequence>
<reference evidence="1" key="1">
    <citation type="submission" date="2022-03" db="EMBL/GenBank/DDBJ databases">
        <authorList>
            <person name="Tunstrom K."/>
        </authorList>
    </citation>
    <scope>NUCLEOTIDE SEQUENCE</scope>
</reference>
<comment type="caution">
    <text evidence="1">The sequence shown here is derived from an EMBL/GenBank/DDBJ whole genome shotgun (WGS) entry which is preliminary data.</text>
</comment>
<dbReference type="AlphaFoldDB" id="A0AAU9UQD4"/>
<evidence type="ECO:0000313" key="2">
    <source>
        <dbReference type="Proteomes" id="UP001153954"/>
    </source>
</evidence>
<accession>A0AAU9UQD4</accession>
<protein>
    <submittedName>
        <fullName evidence="1">Uncharacterized protein</fullName>
    </submittedName>
</protein>
<keyword evidence="2" id="KW-1185">Reference proteome</keyword>
<organism evidence="1 2">
    <name type="scientific">Euphydryas editha</name>
    <name type="common">Edith's checkerspot</name>
    <dbReference type="NCBI Taxonomy" id="104508"/>
    <lineage>
        <taxon>Eukaryota</taxon>
        <taxon>Metazoa</taxon>
        <taxon>Ecdysozoa</taxon>
        <taxon>Arthropoda</taxon>
        <taxon>Hexapoda</taxon>
        <taxon>Insecta</taxon>
        <taxon>Pterygota</taxon>
        <taxon>Neoptera</taxon>
        <taxon>Endopterygota</taxon>
        <taxon>Lepidoptera</taxon>
        <taxon>Glossata</taxon>
        <taxon>Ditrysia</taxon>
        <taxon>Papilionoidea</taxon>
        <taxon>Nymphalidae</taxon>
        <taxon>Nymphalinae</taxon>
        <taxon>Euphydryas</taxon>
    </lineage>
</organism>
<dbReference type="PANTHER" id="PTHR46601:SF1">
    <property type="entry name" value="ADF-H DOMAIN-CONTAINING PROTEIN"/>
    <property type="match status" value="1"/>
</dbReference>